<dbReference type="InterPro" id="IPR011528">
    <property type="entry name" value="NERD"/>
</dbReference>
<sequence>MNPTTIKHRKKTHELLTYEALFRWILPQYRQHKTIVSEYKREKAGYDGERNVDYKVATYPQKDFFVLQGIRLQNPPFYFQIDTLILSKRVLFILEIKNKQETFRYDSKQGQLTQEVSGQTKSYKDPILQAEAQKTNMQIWLERRGFFNIPIETLVVVAYPSTIIENIWDDPDVYNKIIHNESLHHHLDRLNHNYTENITTNTQLKKLSHTLLQEDSPLRVNILQDLNIKEKHLIKGIPCEKCGQHPMSRLYKKWRCPNCFATSFKAHERKILDYFLFHGTAITNKKCRNLLQINSPKTAQTILNSMHLQQEGQNRGRKYLSPGINDFPQHSIFPYKSHSKQILQFD</sequence>
<proteinExistence type="predicted"/>
<evidence type="ECO:0000313" key="3">
    <source>
        <dbReference type="Proteomes" id="UP000298484"/>
    </source>
</evidence>
<reference evidence="2 3" key="1">
    <citation type="submission" date="2019-03" db="EMBL/GenBank/DDBJ databases">
        <title>Genome sequence of Lentibacillus salicampi ATCC BAA-719.</title>
        <authorList>
            <person name="Maclea K.S."/>
            <person name="Simoes Junior M."/>
        </authorList>
    </citation>
    <scope>NUCLEOTIDE SEQUENCE [LARGE SCALE GENOMIC DNA]</scope>
    <source>
        <strain evidence="2 3">ATCC BAA-719</strain>
    </source>
</reference>
<evidence type="ECO:0000313" key="2">
    <source>
        <dbReference type="EMBL" id="TFJ93546.1"/>
    </source>
</evidence>
<dbReference type="OrthoDB" id="569879at2"/>
<dbReference type="AlphaFoldDB" id="A0A4Y9ACN7"/>
<comment type="caution">
    <text evidence="2">The sequence shown here is derived from an EMBL/GenBank/DDBJ whole genome shotgun (WGS) entry which is preliminary data.</text>
</comment>
<dbReference type="EMBL" id="SRHY01000005">
    <property type="protein sequence ID" value="TFJ93546.1"/>
    <property type="molecule type" value="Genomic_DNA"/>
</dbReference>
<dbReference type="Proteomes" id="UP000298484">
    <property type="component" value="Unassembled WGS sequence"/>
</dbReference>
<feature type="domain" description="NERD" evidence="1">
    <location>
        <begin position="44"/>
        <end position="160"/>
    </location>
</feature>
<name>A0A4Y9ACN7_9BACI</name>
<evidence type="ECO:0000259" key="1">
    <source>
        <dbReference type="PROSITE" id="PS50965"/>
    </source>
</evidence>
<dbReference type="RefSeq" id="WP_135109207.1">
    <property type="nucleotide sequence ID" value="NZ_SRHY01000005.1"/>
</dbReference>
<accession>A0A4Y9ACN7</accession>
<organism evidence="2 3">
    <name type="scientific">Lentibacillus salicampi</name>
    <dbReference type="NCBI Taxonomy" id="175306"/>
    <lineage>
        <taxon>Bacteria</taxon>
        <taxon>Bacillati</taxon>
        <taxon>Bacillota</taxon>
        <taxon>Bacilli</taxon>
        <taxon>Bacillales</taxon>
        <taxon>Bacillaceae</taxon>
        <taxon>Lentibacillus</taxon>
    </lineage>
</organism>
<protein>
    <submittedName>
        <fullName evidence="2">NERD domain-containing protein</fullName>
    </submittedName>
</protein>
<keyword evidence="3" id="KW-1185">Reference proteome</keyword>
<gene>
    <name evidence="2" type="ORF">E4U82_06185</name>
</gene>
<dbReference type="Pfam" id="PF08378">
    <property type="entry name" value="NERD"/>
    <property type="match status" value="1"/>
</dbReference>
<dbReference type="PROSITE" id="PS50965">
    <property type="entry name" value="NERD"/>
    <property type="match status" value="1"/>
</dbReference>